<evidence type="ECO:0000256" key="10">
    <source>
        <dbReference type="ARBA" id="ARBA00030169"/>
    </source>
</evidence>
<evidence type="ECO:0000256" key="9">
    <source>
        <dbReference type="ARBA" id="ARBA00029596"/>
    </source>
</evidence>
<evidence type="ECO:0000256" key="12">
    <source>
        <dbReference type="ARBA" id="ARBA00047973"/>
    </source>
</evidence>
<evidence type="ECO:0000256" key="1">
    <source>
        <dbReference type="ARBA" id="ARBA00001342"/>
    </source>
</evidence>
<dbReference type="EC" id="4.1.1.112" evidence="6"/>
<evidence type="ECO:0000256" key="8">
    <source>
        <dbReference type="ARBA" id="ARBA00025046"/>
    </source>
</evidence>
<dbReference type="SUPFAM" id="SSF89562">
    <property type="entry name" value="RraA-like"/>
    <property type="match status" value="1"/>
</dbReference>
<comment type="subunit">
    <text evidence="4">Homotrimer.</text>
</comment>
<comment type="caution">
    <text evidence="13">The sequence shown here is derived from an EMBL/GenBank/DDBJ whole genome shotgun (WGS) entry which is preliminary data.</text>
</comment>
<dbReference type="RefSeq" id="WP_219963826.1">
    <property type="nucleotide sequence ID" value="NZ_JAGFNZ010000001.1"/>
</dbReference>
<dbReference type="EC" id="4.1.3.17" evidence="5"/>
<comment type="catalytic activity">
    <reaction evidence="12">
        <text>oxaloacetate + H(+) = pyruvate + CO2</text>
        <dbReference type="Rhea" id="RHEA:15641"/>
        <dbReference type="ChEBI" id="CHEBI:15361"/>
        <dbReference type="ChEBI" id="CHEBI:15378"/>
        <dbReference type="ChEBI" id="CHEBI:16452"/>
        <dbReference type="ChEBI" id="CHEBI:16526"/>
        <dbReference type="EC" id="4.1.1.112"/>
    </reaction>
</comment>
<evidence type="ECO:0000313" key="14">
    <source>
        <dbReference type="Proteomes" id="UP000719942"/>
    </source>
</evidence>
<comment type="function">
    <text evidence="8">Catalyzes the aldol cleavage of 4-hydroxy-4-methyl-2-oxoglutarate (HMG) into 2 molecules of pyruvate. Also contains a secondary oxaloacetate (OAA) decarboxylase activity due to the common pyruvate enolate transition state formed following C-C bond cleavage in the retro-aldol and decarboxylation reactions.</text>
</comment>
<dbReference type="PANTHER" id="PTHR33254:SF4">
    <property type="entry name" value="4-HYDROXY-4-METHYL-2-OXOGLUTARATE ALDOLASE 3-RELATED"/>
    <property type="match status" value="1"/>
</dbReference>
<evidence type="ECO:0000256" key="11">
    <source>
        <dbReference type="ARBA" id="ARBA00032305"/>
    </source>
</evidence>
<name>A0ABS7DJG0_9FIRM</name>
<dbReference type="InterPro" id="IPR005493">
    <property type="entry name" value="RraA/RraA-like"/>
</dbReference>
<comment type="catalytic activity">
    <reaction evidence="1">
        <text>4-hydroxy-4-methyl-2-oxoglutarate = 2 pyruvate</text>
        <dbReference type="Rhea" id="RHEA:22748"/>
        <dbReference type="ChEBI" id="CHEBI:15361"/>
        <dbReference type="ChEBI" id="CHEBI:58276"/>
        <dbReference type="EC" id="4.1.3.17"/>
    </reaction>
</comment>
<proteinExistence type="inferred from homology"/>
<evidence type="ECO:0000313" key="13">
    <source>
        <dbReference type="EMBL" id="MBW7571413.1"/>
    </source>
</evidence>
<reference evidence="13 14" key="1">
    <citation type="submission" date="2021-03" db="EMBL/GenBank/DDBJ databases">
        <title>Caproiciproducens sp. nov. isolated from feces of cow.</title>
        <authorList>
            <person name="Choi J.-Y."/>
        </authorList>
    </citation>
    <scope>NUCLEOTIDE SEQUENCE [LARGE SCALE GENOMIC DNA]</scope>
    <source>
        <strain evidence="13 14">AGMB10547</strain>
    </source>
</reference>
<gene>
    <name evidence="13" type="ORF">J5W02_01190</name>
</gene>
<dbReference type="Proteomes" id="UP000719942">
    <property type="component" value="Unassembled WGS sequence"/>
</dbReference>
<evidence type="ECO:0000256" key="4">
    <source>
        <dbReference type="ARBA" id="ARBA00011233"/>
    </source>
</evidence>
<protein>
    <recommendedName>
        <fullName evidence="7">Putative 4-hydroxy-4-methyl-2-oxoglutarate aldolase</fullName>
        <ecNumber evidence="6">4.1.1.112</ecNumber>
        <ecNumber evidence="5">4.1.3.17</ecNumber>
    </recommendedName>
    <alternativeName>
        <fullName evidence="11">Oxaloacetate decarboxylase</fullName>
    </alternativeName>
    <alternativeName>
        <fullName evidence="9">Regulator of ribonuclease activity homolog</fullName>
    </alternativeName>
    <alternativeName>
        <fullName evidence="10">RraA-like protein</fullName>
    </alternativeName>
</protein>
<accession>A0ABS7DJG0</accession>
<evidence type="ECO:0000256" key="2">
    <source>
        <dbReference type="ARBA" id="ARBA00001968"/>
    </source>
</evidence>
<organism evidence="13 14">
    <name type="scientific">Caproiciproducens faecalis</name>
    <dbReference type="NCBI Taxonomy" id="2820301"/>
    <lineage>
        <taxon>Bacteria</taxon>
        <taxon>Bacillati</taxon>
        <taxon>Bacillota</taxon>
        <taxon>Clostridia</taxon>
        <taxon>Eubacteriales</taxon>
        <taxon>Acutalibacteraceae</taxon>
        <taxon>Caproiciproducens</taxon>
    </lineage>
</organism>
<evidence type="ECO:0000256" key="7">
    <source>
        <dbReference type="ARBA" id="ARBA00016549"/>
    </source>
</evidence>
<dbReference type="Gene3D" id="3.50.30.40">
    <property type="entry name" value="Ribonuclease E inhibitor RraA/RraA-like"/>
    <property type="match status" value="1"/>
</dbReference>
<evidence type="ECO:0000256" key="6">
    <source>
        <dbReference type="ARBA" id="ARBA00012947"/>
    </source>
</evidence>
<evidence type="ECO:0000256" key="5">
    <source>
        <dbReference type="ARBA" id="ARBA00012213"/>
    </source>
</evidence>
<comment type="cofactor">
    <cofactor evidence="2">
        <name>a divalent metal cation</name>
        <dbReference type="ChEBI" id="CHEBI:60240"/>
    </cofactor>
</comment>
<dbReference type="Pfam" id="PF03737">
    <property type="entry name" value="RraA-like"/>
    <property type="match status" value="1"/>
</dbReference>
<sequence length="217" mass="23486">MIDEQVKFLKNTETGAITDAMNLIGVDGWMNDIYPVSSDMKICGRAFTIQFSTVRDKEQKTFNIFEVLDMCEPGDVVVVSAHSTGSTIGENIMHALTNKGLAGMVLDGRTRDSSVVATMKTPHFSCGPAIKLAPNFKITAVQVPVSCGGMIVEPGDYIVGDCDGVIALPQARINDVIYQTEMVAKVESELEQALNNNVEMSGVAKISQKKKSPRQPN</sequence>
<dbReference type="PANTHER" id="PTHR33254">
    <property type="entry name" value="4-HYDROXY-4-METHYL-2-OXOGLUTARATE ALDOLASE 3-RELATED"/>
    <property type="match status" value="1"/>
</dbReference>
<dbReference type="EMBL" id="JAGFNZ010000001">
    <property type="protein sequence ID" value="MBW7571413.1"/>
    <property type="molecule type" value="Genomic_DNA"/>
</dbReference>
<comment type="similarity">
    <text evidence="3">Belongs to the class II aldolase/RraA-like family.</text>
</comment>
<dbReference type="CDD" id="cd16841">
    <property type="entry name" value="RraA_family"/>
    <property type="match status" value="1"/>
</dbReference>
<dbReference type="InterPro" id="IPR036704">
    <property type="entry name" value="RraA/RraA-like_sf"/>
</dbReference>
<evidence type="ECO:0000256" key="3">
    <source>
        <dbReference type="ARBA" id="ARBA00008621"/>
    </source>
</evidence>
<keyword evidence="14" id="KW-1185">Reference proteome</keyword>